<evidence type="ECO:0000256" key="2">
    <source>
        <dbReference type="ARBA" id="ARBA00023015"/>
    </source>
</evidence>
<dbReference type="InterPro" id="IPR040168">
    <property type="entry name" value="Not2/3/5"/>
</dbReference>
<dbReference type="GO" id="GO:0000289">
    <property type="term" value="P:nuclear-transcribed mRNA poly(A) tail shortening"/>
    <property type="evidence" value="ECO:0007669"/>
    <property type="project" value="UniProtKB-ARBA"/>
</dbReference>
<reference evidence="6" key="1">
    <citation type="journal article" date="2018" name="Nat. Microbiol.">
        <title>Leveraging single-cell genomics to expand the fungal tree of life.</title>
        <authorList>
            <person name="Ahrendt S.R."/>
            <person name="Quandt C.A."/>
            <person name="Ciobanu D."/>
            <person name="Clum A."/>
            <person name="Salamov A."/>
            <person name="Andreopoulos B."/>
            <person name="Cheng J.F."/>
            <person name="Woyke T."/>
            <person name="Pelin A."/>
            <person name="Henrissat B."/>
            <person name="Reynolds N.K."/>
            <person name="Benny G.L."/>
            <person name="Smith M.E."/>
            <person name="James T.Y."/>
            <person name="Grigoriev I.V."/>
        </authorList>
    </citation>
    <scope>NUCLEOTIDE SEQUENCE [LARGE SCALE GENOMIC DNA]</scope>
    <source>
        <strain evidence="6">RSA 1356</strain>
    </source>
</reference>
<keyword evidence="6" id="KW-1185">Reference proteome</keyword>
<dbReference type="EMBL" id="KZ992586">
    <property type="protein sequence ID" value="RKP08612.1"/>
    <property type="molecule type" value="Genomic_DNA"/>
</dbReference>
<evidence type="ECO:0000259" key="4">
    <source>
        <dbReference type="Pfam" id="PF04153"/>
    </source>
</evidence>
<dbReference type="AlphaFoldDB" id="A0A4P9XRN5"/>
<gene>
    <name evidence="5" type="ORF">THASP1DRAFT_5607</name>
</gene>
<proteinExistence type="inferred from homology"/>
<dbReference type="OrthoDB" id="25391at2759"/>
<sequence length="163" mass="18735">LLALREVIQANGDLTMLHLGSDLTNLGVNLNLGDPLYTTVTSTVTEPCQLPIEPEYRLPPCYLMQPAPPAQQKMSVFSEETLFYIFYAMPQDVLQDAAAQELYTRSWRYHKELRLWLTKDSTAPEPVQKTATHERGRYVLFDPTAWQRVTKDMVIAYEALEER</sequence>
<evidence type="ECO:0000256" key="1">
    <source>
        <dbReference type="ARBA" id="ARBA00007682"/>
    </source>
</evidence>
<dbReference type="GO" id="GO:0030015">
    <property type="term" value="C:CCR4-NOT core complex"/>
    <property type="evidence" value="ECO:0007669"/>
    <property type="project" value="InterPro"/>
</dbReference>
<organism evidence="5 6">
    <name type="scientific">Thamnocephalis sphaerospora</name>
    <dbReference type="NCBI Taxonomy" id="78915"/>
    <lineage>
        <taxon>Eukaryota</taxon>
        <taxon>Fungi</taxon>
        <taxon>Fungi incertae sedis</taxon>
        <taxon>Zoopagomycota</taxon>
        <taxon>Zoopagomycotina</taxon>
        <taxon>Zoopagomycetes</taxon>
        <taxon>Zoopagales</taxon>
        <taxon>Sigmoideomycetaceae</taxon>
        <taxon>Thamnocephalis</taxon>
    </lineage>
</organism>
<dbReference type="Proteomes" id="UP000271241">
    <property type="component" value="Unassembled WGS sequence"/>
</dbReference>
<dbReference type="Gene3D" id="2.30.30.1020">
    <property type="entry name" value="CCR4-NOT complex subunit 2/3/5, C-terminal domain"/>
    <property type="match status" value="1"/>
</dbReference>
<keyword evidence="2" id="KW-0805">Transcription regulation</keyword>
<dbReference type="STRING" id="78915.A0A4P9XRN5"/>
<evidence type="ECO:0000313" key="6">
    <source>
        <dbReference type="Proteomes" id="UP000271241"/>
    </source>
</evidence>
<name>A0A4P9XRN5_9FUNG</name>
<evidence type="ECO:0000313" key="5">
    <source>
        <dbReference type="EMBL" id="RKP08612.1"/>
    </source>
</evidence>
<comment type="similarity">
    <text evidence="1">Belongs to the CNOT2/3/5 family.</text>
</comment>
<feature type="non-terminal residue" evidence="5">
    <location>
        <position position="163"/>
    </location>
</feature>
<dbReference type="InterPro" id="IPR038635">
    <property type="entry name" value="CCR4-NOT_su2/3/5_C_sf"/>
</dbReference>
<feature type="non-terminal residue" evidence="5">
    <location>
        <position position="1"/>
    </location>
</feature>
<dbReference type="GO" id="GO:0006355">
    <property type="term" value="P:regulation of DNA-templated transcription"/>
    <property type="evidence" value="ECO:0007669"/>
    <property type="project" value="InterPro"/>
</dbReference>
<evidence type="ECO:0000256" key="3">
    <source>
        <dbReference type="ARBA" id="ARBA00023163"/>
    </source>
</evidence>
<feature type="domain" description="NOT2/NOT3/NOT5 C-terminal" evidence="4">
    <location>
        <begin position="44"/>
        <end position="160"/>
    </location>
</feature>
<dbReference type="Pfam" id="PF04153">
    <property type="entry name" value="NOT2_3_5_C"/>
    <property type="match status" value="1"/>
</dbReference>
<dbReference type="InterPro" id="IPR007282">
    <property type="entry name" value="NOT2/3/5_C"/>
</dbReference>
<dbReference type="PANTHER" id="PTHR23326">
    <property type="entry name" value="CCR4 NOT-RELATED"/>
    <property type="match status" value="1"/>
</dbReference>
<protein>
    <recommendedName>
        <fullName evidence="4">NOT2/NOT3/NOT5 C-terminal domain-containing protein</fullName>
    </recommendedName>
</protein>
<keyword evidence="3" id="KW-0804">Transcription</keyword>
<accession>A0A4P9XRN5</accession>